<sequence length="379" mass="42689">MPKILSVSNEFPLDDNLIYLNHAAVSPWPQRTGIAVRHFAEENVHQGAYHYPEWWAQENHLREQLAQLIHAQSPDDIALLKNTSEALSVVAHGLDWHKGDNVIISDEEFPSNRIVWESLQQQGVELRQISLRSAASPEQALIDAMNENTRLLSISSVQYASGLRVKLAQLGEACSRRGLLFCVDAIQSVGALQTDVQEMQADFVMADGHKWMLGPEGLAFFYSRPAAREQLHLHQYGWHMVEDYLNFNNTNWQMAQSARRFECGSPNMLGIHALSASLSLLLETGMDIVEQQLLDNSRHLFAEIRSSQNLRILSDTAEGRFAGIVLFQHRHIPAAQLYPRLMEKGIVCAARGEGLRFSPHFYTSKDQISTAVRIADSLD</sequence>
<dbReference type="InterPro" id="IPR015422">
    <property type="entry name" value="PyrdxlP-dep_Trfase_small"/>
</dbReference>
<dbReference type="PANTHER" id="PTHR43586">
    <property type="entry name" value="CYSTEINE DESULFURASE"/>
    <property type="match status" value="1"/>
</dbReference>
<dbReference type="InterPro" id="IPR015424">
    <property type="entry name" value="PyrdxlP-dep_Trfase"/>
</dbReference>
<dbReference type="InterPro" id="IPR000192">
    <property type="entry name" value="Aminotrans_V_dom"/>
</dbReference>
<dbReference type="Gene3D" id="3.40.640.10">
    <property type="entry name" value="Type I PLP-dependent aspartate aminotransferase-like (Major domain)"/>
    <property type="match status" value="1"/>
</dbReference>
<dbReference type="Gene3D" id="3.90.1150.10">
    <property type="entry name" value="Aspartate Aminotransferase, domain 1"/>
    <property type="match status" value="1"/>
</dbReference>
<accession>A0A3B1BHZ5</accession>
<dbReference type="SUPFAM" id="SSF53383">
    <property type="entry name" value="PLP-dependent transferases"/>
    <property type="match status" value="1"/>
</dbReference>
<evidence type="ECO:0000313" key="2">
    <source>
        <dbReference type="EMBL" id="VAX14111.1"/>
    </source>
</evidence>
<gene>
    <name evidence="2" type="ORF">MNBD_GAMMA24-2379</name>
</gene>
<feature type="domain" description="Aminotransferase class V" evidence="1">
    <location>
        <begin position="18"/>
        <end position="352"/>
    </location>
</feature>
<dbReference type="EC" id="2.8.1.7" evidence="2"/>
<protein>
    <submittedName>
        <fullName evidence="2">Cysteine desulfurase</fullName>
        <ecNumber evidence="2">2.8.1.7</ecNumber>
    </submittedName>
</protein>
<proteinExistence type="predicted"/>
<dbReference type="AlphaFoldDB" id="A0A3B1BHZ5"/>
<dbReference type="GO" id="GO:0031071">
    <property type="term" value="F:cysteine desulfurase activity"/>
    <property type="evidence" value="ECO:0007669"/>
    <property type="project" value="UniProtKB-EC"/>
</dbReference>
<evidence type="ECO:0000259" key="1">
    <source>
        <dbReference type="Pfam" id="PF00266"/>
    </source>
</evidence>
<dbReference type="EMBL" id="UOFZ01000157">
    <property type="protein sequence ID" value="VAX14111.1"/>
    <property type="molecule type" value="Genomic_DNA"/>
</dbReference>
<reference evidence="2" key="1">
    <citation type="submission" date="2018-06" db="EMBL/GenBank/DDBJ databases">
        <authorList>
            <person name="Zhirakovskaya E."/>
        </authorList>
    </citation>
    <scope>NUCLEOTIDE SEQUENCE</scope>
</reference>
<keyword evidence="2" id="KW-0808">Transferase</keyword>
<dbReference type="PANTHER" id="PTHR43586:SF15">
    <property type="entry name" value="BLR3095 PROTEIN"/>
    <property type="match status" value="1"/>
</dbReference>
<dbReference type="Pfam" id="PF00266">
    <property type="entry name" value="Aminotran_5"/>
    <property type="match status" value="1"/>
</dbReference>
<organism evidence="2">
    <name type="scientific">hydrothermal vent metagenome</name>
    <dbReference type="NCBI Taxonomy" id="652676"/>
    <lineage>
        <taxon>unclassified sequences</taxon>
        <taxon>metagenomes</taxon>
        <taxon>ecological metagenomes</taxon>
    </lineage>
</organism>
<name>A0A3B1BHZ5_9ZZZZ</name>
<dbReference type="InterPro" id="IPR015421">
    <property type="entry name" value="PyrdxlP-dep_Trfase_major"/>
</dbReference>